<sequence length="77" mass="8778">MTEGLKLDPMLSHVWYMSSTGKFRLYEGSNAIGNMYEFSRAADGWKVKFEHEPYFCLQATKPPSNNSFKPKPLRGSA</sequence>
<gene>
    <name evidence="1" type="ORF">J2X06_001261</name>
</gene>
<keyword evidence="2" id="KW-1185">Reference proteome</keyword>
<evidence type="ECO:0008006" key="3">
    <source>
        <dbReference type="Google" id="ProtNLM"/>
    </source>
</evidence>
<evidence type="ECO:0000313" key="1">
    <source>
        <dbReference type="EMBL" id="MDR7134077.1"/>
    </source>
</evidence>
<evidence type="ECO:0000313" key="2">
    <source>
        <dbReference type="Proteomes" id="UP001251524"/>
    </source>
</evidence>
<dbReference type="Proteomes" id="UP001251524">
    <property type="component" value="Unassembled WGS sequence"/>
</dbReference>
<reference evidence="1 2" key="1">
    <citation type="submission" date="2023-07" db="EMBL/GenBank/DDBJ databases">
        <title>Sorghum-associated microbial communities from plants grown in Nebraska, USA.</title>
        <authorList>
            <person name="Schachtman D."/>
        </authorList>
    </citation>
    <scope>NUCLEOTIDE SEQUENCE [LARGE SCALE GENOMIC DNA]</scope>
    <source>
        <strain evidence="1 2">BE198</strain>
    </source>
</reference>
<organism evidence="1 2">
    <name type="scientific">Lysobacter niastensis</name>
    <dbReference type="NCBI Taxonomy" id="380629"/>
    <lineage>
        <taxon>Bacteria</taxon>
        <taxon>Pseudomonadati</taxon>
        <taxon>Pseudomonadota</taxon>
        <taxon>Gammaproteobacteria</taxon>
        <taxon>Lysobacterales</taxon>
        <taxon>Lysobacteraceae</taxon>
        <taxon>Lysobacter</taxon>
    </lineage>
</organism>
<protein>
    <recommendedName>
        <fullName evidence="3">SnoaL-like domain-containing protein</fullName>
    </recommendedName>
</protein>
<accession>A0ABU1W9D9</accession>
<dbReference type="EMBL" id="JAVDVY010000001">
    <property type="protein sequence ID" value="MDR7134077.1"/>
    <property type="molecule type" value="Genomic_DNA"/>
</dbReference>
<name>A0ABU1W9D9_9GAMM</name>
<proteinExistence type="predicted"/>
<comment type="caution">
    <text evidence="1">The sequence shown here is derived from an EMBL/GenBank/DDBJ whole genome shotgun (WGS) entry which is preliminary data.</text>
</comment>